<dbReference type="GO" id="GO:0141221">
    <property type="term" value="F:histone deacetylase activity, hydrolytic mechanism"/>
    <property type="evidence" value="ECO:0007669"/>
    <property type="project" value="UniProtKB-EC"/>
</dbReference>
<dbReference type="InterPro" id="IPR023696">
    <property type="entry name" value="Ureohydrolase_dom_sf"/>
</dbReference>
<dbReference type="InterPro" id="IPR023801">
    <property type="entry name" value="His_deacetylse_dom"/>
</dbReference>
<comment type="caution">
    <text evidence="3">The sequence shown here is derived from an EMBL/GenBank/DDBJ whole genome shotgun (WGS) entry which is preliminary data.</text>
</comment>
<reference evidence="3" key="1">
    <citation type="submission" date="2023-06" db="EMBL/GenBank/DDBJ databases">
        <title>Genomic analysis of the entomopathogenic nematode Steinernema hermaphroditum.</title>
        <authorList>
            <person name="Schwarz E.M."/>
            <person name="Heppert J.K."/>
            <person name="Baniya A."/>
            <person name="Schwartz H.T."/>
            <person name="Tan C.-H."/>
            <person name="Antoshechkin I."/>
            <person name="Sternberg P.W."/>
            <person name="Goodrich-Blair H."/>
            <person name="Dillman A.R."/>
        </authorList>
    </citation>
    <scope>NUCLEOTIDE SEQUENCE</scope>
    <source>
        <strain evidence="3">PS9179</strain>
        <tissue evidence="3">Whole animal</tissue>
    </source>
</reference>
<dbReference type="Proteomes" id="UP001175271">
    <property type="component" value="Unassembled WGS sequence"/>
</dbReference>
<dbReference type="InterPro" id="IPR000286">
    <property type="entry name" value="HDACs"/>
</dbReference>
<dbReference type="PANTHER" id="PTHR10625">
    <property type="entry name" value="HISTONE DEACETYLASE HDAC1-RELATED"/>
    <property type="match status" value="1"/>
</dbReference>
<dbReference type="AlphaFoldDB" id="A0AA39H4X1"/>
<evidence type="ECO:0000313" key="4">
    <source>
        <dbReference type="Proteomes" id="UP001175271"/>
    </source>
</evidence>
<evidence type="ECO:0000313" key="3">
    <source>
        <dbReference type="EMBL" id="KAK0398154.1"/>
    </source>
</evidence>
<feature type="domain" description="Histone deacetylase" evidence="2">
    <location>
        <begin position="527"/>
        <end position="607"/>
    </location>
</feature>
<dbReference type="PANTHER" id="PTHR10625:SF38">
    <property type="entry name" value="HISTONE DEACETYLASE 6, ISOFORM G"/>
    <property type="match status" value="1"/>
</dbReference>
<protein>
    <recommendedName>
        <fullName evidence="2">Histone deacetylase domain-containing protein</fullName>
    </recommendedName>
</protein>
<gene>
    <name evidence="3" type="ORF">QR680_002450</name>
</gene>
<dbReference type="GO" id="GO:0040029">
    <property type="term" value="P:epigenetic regulation of gene expression"/>
    <property type="evidence" value="ECO:0007669"/>
    <property type="project" value="TreeGrafter"/>
</dbReference>
<name>A0AA39H4X1_9BILA</name>
<dbReference type="SUPFAM" id="SSF52768">
    <property type="entry name" value="Arginase/deacetylase"/>
    <property type="match status" value="2"/>
</dbReference>
<accession>A0AA39H4X1</accession>
<dbReference type="GO" id="GO:0000118">
    <property type="term" value="C:histone deacetylase complex"/>
    <property type="evidence" value="ECO:0007669"/>
    <property type="project" value="TreeGrafter"/>
</dbReference>
<dbReference type="EMBL" id="JAUCMV010000005">
    <property type="protein sequence ID" value="KAK0398154.1"/>
    <property type="molecule type" value="Genomic_DNA"/>
</dbReference>
<sequence>MPDASPALLTSQPNVYLLHRCCMDPSTYLDHLEGETISKKLLKKYGARGEEQHVASTCLCHNESASEKHNPPQRIADHPESHKRVAKILERLRETDLQSRCAILTEKDVEEIETDDLEGLVNGDYLSLLRELEESNQDQLYSFGGLFDSVYFTKETLQVARSAISLAYDATELVWNGLHANAALIVRPPGHHALRDAGNGFCVLNNVVLSAKHALKLGAQRILIVDFDVHHGQGVQRQFVDNDKVTYFSVHRYERGAFWPHLRESNYTFVGTGQGLGHTVNVPLSQIGATNADYMSIFWNVLYPLAMSLDPDMIFVSAGFDACYGDPLGEMNLTPDLYAHWMYHLRSLADGRVVMLLEGGYNHHNQALCVQRCIEALCGSTLAPLDAKSALSESCAADILNAVDVLKWHWPALNDGDPGVFDVRIKEMELARQRTIQALHEDTNDDSAVDFKEQDLLVGDRKRPKHLTSTELARLNFSRGREDTGNIEQHELPAFNRDDYALRRHTAKVGFAYDSSMTLHKSEFDSYENPKRISAVYEMLNGMGLVEKCKTIEGHEATEDELLRVHTAGHIEFVRNVTKSEHLSDSDLYCNEYTLNSALCAAGTLIKVSFIFYHLASFPKPKCAG</sequence>
<dbReference type="InterPro" id="IPR037138">
    <property type="entry name" value="His_deacetylse_dom_sf"/>
</dbReference>
<proteinExistence type="predicted"/>
<keyword evidence="4" id="KW-1185">Reference proteome</keyword>
<evidence type="ECO:0000259" key="2">
    <source>
        <dbReference type="Pfam" id="PF00850"/>
    </source>
</evidence>
<feature type="domain" description="Histone deacetylase" evidence="2">
    <location>
        <begin position="78"/>
        <end position="377"/>
    </location>
</feature>
<organism evidence="3 4">
    <name type="scientific">Steinernema hermaphroditum</name>
    <dbReference type="NCBI Taxonomy" id="289476"/>
    <lineage>
        <taxon>Eukaryota</taxon>
        <taxon>Metazoa</taxon>
        <taxon>Ecdysozoa</taxon>
        <taxon>Nematoda</taxon>
        <taxon>Chromadorea</taxon>
        <taxon>Rhabditida</taxon>
        <taxon>Tylenchina</taxon>
        <taxon>Panagrolaimomorpha</taxon>
        <taxon>Strongyloidoidea</taxon>
        <taxon>Steinernematidae</taxon>
        <taxon>Steinernema</taxon>
    </lineage>
</organism>
<comment type="catalytic activity">
    <reaction evidence="1">
        <text>N(6)-acetyl-L-lysyl-[histone] + H2O = L-lysyl-[histone] + acetate</text>
        <dbReference type="Rhea" id="RHEA:58196"/>
        <dbReference type="Rhea" id="RHEA-COMP:9845"/>
        <dbReference type="Rhea" id="RHEA-COMP:11338"/>
        <dbReference type="ChEBI" id="CHEBI:15377"/>
        <dbReference type="ChEBI" id="CHEBI:29969"/>
        <dbReference type="ChEBI" id="CHEBI:30089"/>
        <dbReference type="ChEBI" id="CHEBI:61930"/>
        <dbReference type="EC" id="3.5.1.98"/>
    </reaction>
</comment>
<dbReference type="Pfam" id="PF00850">
    <property type="entry name" value="Hist_deacetyl"/>
    <property type="match status" value="2"/>
</dbReference>
<dbReference type="PRINTS" id="PR01270">
    <property type="entry name" value="HDASUPER"/>
</dbReference>
<evidence type="ECO:0000256" key="1">
    <source>
        <dbReference type="ARBA" id="ARBA00048287"/>
    </source>
</evidence>
<dbReference type="Gene3D" id="3.40.800.20">
    <property type="entry name" value="Histone deacetylase domain"/>
    <property type="match status" value="2"/>
</dbReference>
<dbReference type="GO" id="GO:0005737">
    <property type="term" value="C:cytoplasm"/>
    <property type="evidence" value="ECO:0007669"/>
    <property type="project" value="TreeGrafter"/>
</dbReference>